<feature type="transmembrane region" description="Helical" evidence="7">
    <location>
        <begin position="140"/>
        <end position="157"/>
    </location>
</feature>
<dbReference type="SUPFAM" id="SSF161098">
    <property type="entry name" value="MetI-like"/>
    <property type="match status" value="1"/>
</dbReference>
<keyword evidence="3" id="KW-1003">Cell membrane</keyword>
<feature type="transmembrane region" description="Helical" evidence="7">
    <location>
        <begin position="242"/>
        <end position="265"/>
    </location>
</feature>
<dbReference type="GO" id="GO:0055085">
    <property type="term" value="P:transmembrane transport"/>
    <property type="evidence" value="ECO:0007669"/>
    <property type="project" value="InterPro"/>
</dbReference>
<dbReference type="PANTHER" id="PTHR43744">
    <property type="entry name" value="ABC TRANSPORTER PERMEASE PROTEIN MG189-RELATED-RELATED"/>
    <property type="match status" value="1"/>
</dbReference>
<protein>
    <submittedName>
        <fullName evidence="9">Sugar ABC transporter permease</fullName>
    </submittedName>
</protein>
<sequence>MRTSRVAQGLRYVIAIALALFFLLPLYVIVRNAFSTNANITSAKWNWLPDQVNLTNLTSLLANDSIGIGRAMANSAIMAGLQTLGTVVVSLLAGYALARYDNRVSRALLALTIFTLMVPAATTFVPMFIITAQLGWIDTFRGLVIPGMFSAFATYLFRQFFLDFPTELEDASLIDGCNPWTSFWRIVVPNSRGIIAAVGTIILIGSWNAFLWPTLVGRDATRTVQVALSQFMTSQGVRYPELFMGTLVAVLPMLFVFLFLQRYLVQGLTTSGLR</sequence>
<evidence type="ECO:0000256" key="5">
    <source>
        <dbReference type="ARBA" id="ARBA00022989"/>
    </source>
</evidence>
<evidence type="ECO:0000256" key="4">
    <source>
        <dbReference type="ARBA" id="ARBA00022692"/>
    </source>
</evidence>
<evidence type="ECO:0000256" key="3">
    <source>
        <dbReference type="ARBA" id="ARBA00022475"/>
    </source>
</evidence>
<evidence type="ECO:0000256" key="6">
    <source>
        <dbReference type="ARBA" id="ARBA00023136"/>
    </source>
</evidence>
<keyword evidence="5 7" id="KW-1133">Transmembrane helix</keyword>
<keyword evidence="10" id="KW-1185">Reference proteome</keyword>
<evidence type="ECO:0000256" key="7">
    <source>
        <dbReference type="RuleBase" id="RU363032"/>
    </source>
</evidence>
<dbReference type="KEGG" id="tes:BW730_04325"/>
<dbReference type="PROSITE" id="PS50928">
    <property type="entry name" value="ABC_TM1"/>
    <property type="match status" value="1"/>
</dbReference>
<dbReference type="Proteomes" id="UP000188145">
    <property type="component" value="Chromosome"/>
</dbReference>
<evidence type="ECO:0000256" key="2">
    <source>
        <dbReference type="ARBA" id="ARBA00022448"/>
    </source>
</evidence>
<keyword evidence="2 7" id="KW-0813">Transport</keyword>
<keyword evidence="6 7" id="KW-0472">Membrane</keyword>
<reference evidence="10" key="1">
    <citation type="submission" date="2017-02" db="EMBL/GenBank/DDBJ databases">
        <title>Tessaracoccus aquaemaris sp. nov., isolated from the intestine of a Korean rockfish, Sebastes schlegelii, in a marine aquaculture pond.</title>
        <authorList>
            <person name="Tak E.J."/>
            <person name="Bae J.-W."/>
        </authorList>
    </citation>
    <scope>NUCLEOTIDE SEQUENCE [LARGE SCALE GENOMIC DNA]</scope>
    <source>
        <strain evidence="10">NSG39</strain>
    </source>
</reference>
<dbReference type="RefSeq" id="WP_077685179.1">
    <property type="nucleotide sequence ID" value="NZ_CP019606.1"/>
</dbReference>
<feature type="transmembrane region" description="Helical" evidence="7">
    <location>
        <begin position="109"/>
        <end position="134"/>
    </location>
</feature>
<dbReference type="STRING" id="1332264.BW730_04325"/>
<dbReference type="GO" id="GO:0005886">
    <property type="term" value="C:plasma membrane"/>
    <property type="evidence" value="ECO:0007669"/>
    <property type="project" value="UniProtKB-SubCell"/>
</dbReference>
<evidence type="ECO:0000313" key="9">
    <source>
        <dbReference type="EMBL" id="AQP46866.1"/>
    </source>
</evidence>
<organism evidence="9 10">
    <name type="scientific">Tessaracoccus aquimaris</name>
    <dbReference type="NCBI Taxonomy" id="1332264"/>
    <lineage>
        <taxon>Bacteria</taxon>
        <taxon>Bacillati</taxon>
        <taxon>Actinomycetota</taxon>
        <taxon>Actinomycetes</taxon>
        <taxon>Propionibacteriales</taxon>
        <taxon>Propionibacteriaceae</taxon>
        <taxon>Tessaracoccus</taxon>
    </lineage>
</organism>
<dbReference type="AlphaFoldDB" id="A0A1Q2CL71"/>
<evidence type="ECO:0000256" key="1">
    <source>
        <dbReference type="ARBA" id="ARBA00004651"/>
    </source>
</evidence>
<comment type="similarity">
    <text evidence="7">Belongs to the binding-protein-dependent transport system permease family.</text>
</comment>
<dbReference type="PANTHER" id="PTHR43744:SF12">
    <property type="entry name" value="ABC TRANSPORTER PERMEASE PROTEIN MG189-RELATED"/>
    <property type="match status" value="1"/>
</dbReference>
<dbReference type="InterPro" id="IPR035906">
    <property type="entry name" value="MetI-like_sf"/>
</dbReference>
<dbReference type="InterPro" id="IPR000515">
    <property type="entry name" value="MetI-like"/>
</dbReference>
<dbReference type="Pfam" id="PF00528">
    <property type="entry name" value="BPD_transp_1"/>
    <property type="match status" value="1"/>
</dbReference>
<dbReference type="CDD" id="cd06261">
    <property type="entry name" value="TM_PBP2"/>
    <property type="match status" value="1"/>
</dbReference>
<dbReference type="Gene3D" id="1.10.3720.10">
    <property type="entry name" value="MetI-like"/>
    <property type="match status" value="1"/>
</dbReference>
<evidence type="ECO:0000313" key="10">
    <source>
        <dbReference type="Proteomes" id="UP000188145"/>
    </source>
</evidence>
<evidence type="ECO:0000259" key="8">
    <source>
        <dbReference type="PROSITE" id="PS50928"/>
    </source>
</evidence>
<comment type="subcellular location">
    <subcellularLocation>
        <location evidence="1 7">Cell membrane</location>
        <topology evidence="1 7">Multi-pass membrane protein</topology>
    </subcellularLocation>
</comment>
<feature type="domain" description="ABC transmembrane type-1" evidence="8">
    <location>
        <begin position="72"/>
        <end position="260"/>
    </location>
</feature>
<accession>A0A1Q2CL71</accession>
<dbReference type="OrthoDB" id="61122at2"/>
<feature type="transmembrane region" description="Helical" evidence="7">
    <location>
        <begin position="12"/>
        <end position="30"/>
    </location>
</feature>
<dbReference type="EMBL" id="CP019606">
    <property type="protein sequence ID" value="AQP46866.1"/>
    <property type="molecule type" value="Genomic_DNA"/>
</dbReference>
<gene>
    <name evidence="9" type="ORF">BW730_04325</name>
</gene>
<keyword evidence="4 7" id="KW-0812">Transmembrane</keyword>
<name>A0A1Q2CL71_9ACTN</name>
<proteinExistence type="inferred from homology"/>
<feature type="transmembrane region" description="Helical" evidence="7">
    <location>
        <begin position="76"/>
        <end position="97"/>
    </location>
</feature>
<feature type="transmembrane region" description="Helical" evidence="7">
    <location>
        <begin position="193"/>
        <end position="212"/>
    </location>
</feature>